<organism evidence="1">
    <name type="scientific">Oxalobacter aliiformigenes</name>
    <dbReference type="NCBI Taxonomy" id="2946593"/>
    <lineage>
        <taxon>Bacteria</taxon>
        <taxon>Pseudomonadati</taxon>
        <taxon>Pseudomonadota</taxon>
        <taxon>Betaproteobacteria</taxon>
        <taxon>Burkholderiales</taxon>
        <taxon>Oxalobacteraceae</taxon>
        <taxon>Oxalobacter</taxon>
    </lineage>
</organism>
<dbReference type="AlphaFoldDB" id="A0A9E9LCY6"/>
<dbReference type="Gene3D" id="1.10.1320.10">
    <property type="entry name" value="DNA-directed RNA polymerase, N-terminal domain"/>
    <property type="match status" value="1"/>
</dbReference>
<accession>A0A9E9LCY6</accession>
<dbReference type="RefSeq" id="WP_269315598.1">
    <property type="nucleotide sequence ID" value="NZ_CP098251.1"/>
</dbReference>
<protein>
    <submittedName>
        <fullName evidence="1">Uncharacterized protein</fullName>
    </submittedName>
</protein>
<name>A0A9E9LCY6_9BURK</name>
<dbReference type="Proteomes" id="UP001164819">
    <property type="component" value="Chromosome"/>
</dbReference>
<proteinExistence type="predicted"/>
<dbReference type="InterPro" id="IPR037159">
    <property type="entry name" value="RNA_POL_N_sf"/>
</dbReference>
<evidence type="ECO:0000313" key="1">
    <source>
        <dbReference type="EMBL" id="WAV90564.1"/>
    </source>
</evidence>
<reference evidence="1" key="1">
    <citation type="journal article" date="2022" name="Front. Microbiol.">
        <title>New perspectives on an old grouping: The genomic and phenotypic variability of Oxalobacter formigenes and the implications for calcium oxalate stone prevention.</title>
        <authorList>
            <person name="Chmiel J.A."/>
            <person name="Carr C."/>
            <person name="Stuivenberg G.A."/>
            <person name="Venema R."/>
            <person name="Chanyi R.M."/>
            <person name="Al K.F."/>
            <person name="Giguere D."/>
            <person name="Say H."/>
            <person name="Akouris P.P."/>
            <person name="Dominguez Romero S.A."/>
            <person name="Kwong A."/>
            <person name="Tai V."/>
            <person name="Koval S.F."/>
            <person name="Razvi H."/>
            <person name="Bjazevic J."/>
            <person name="Burton J.P."/>
        </authorList>
    </citation>
    <scope>NUCLEOTIDE SEQUENCE</scope>
    <source>
        <strain evidence="1">OxK</strain>
    </source>
</reference>
<gene>
    <name evidence="1" type="ORF">NB646_06745</name>
</gene>
<dbReference type="EMBL" id="CP098251">
    <property type="protein sequence ID" value="WAV90564.1"/>
    <property type="molecule type" value="Genomic_DNA"/>
</dbReference>
<sequence>MCQIVAGISGETPLSRVALSVGQNVEDEVVLKQVREEEDALYKRIEAGTKKRTSDHNRRCYLLKIAKEYIEFVRWGEKT</sequence>